<dbReference type="Gene3D" id="1.10.20.10">
    <property type="entry name" value="Histone, subunit A"/>
    <property type="match status" value="1"/>
</dbReference>
<feature type="region of interest" description="Disordered" evidence="3">
    <location>
        <begin position="559"/>
        <end position="595"/>
    </location>
</feature>
<evidence type="ECO:0000256" key="1">
    <source>
        <dbReference type="ARBA" id="ARBA00023117"/>
    </source>
</evidence>
<dbReference type="GO" id="GO:0006325">
    <property type="term" value="P:chromatin organization"/>
    <property type="evidence" value="ECO:0007669"/>
    <property type="project" value="UniProtKB-ARBA"/>
</dbReference>
<dbReference type="Pfam" id="PF00439">
    <property type="entry name" value="Bromodomain"/>
    <property type="match status" value="1"/>
</dbReference>
<keyword evidence="6" id="KW-1185">Reference proteome</keyword>
<dbReference type="PANTHER" id="PTHR47343:SF1">
    <property type="entry name" value="TRANSCRIPTIONAL ACTIVATOR SPT7"/>
    <property type="match status" value="1"/>
</dbReference>
<evidence type="ECO:0000313" key="6">
    <source>
        <dbReference type="Proteomes" id="UP000218811"/>
    </source>
</evidence>
<dbReference type="PRINTS" id="PR00503">
    <property type="entry name" value="BROMODOMAIN"/>
</dbReference>
<dbReference type="PROSITE" id="PS50014">
    <property type="entry name" value="BROMODOMAIN_2"/>
    <property type="match status" value="1"/>
</dbReference>
<dbReference type="Proteomes" id="UP000218811">
    <property type="component" value="Unassembled WGS sequence"/>
</dbReference>
<dbReference type="SUPFAM" id="SSF47370">
    <property type="entry name" value="Bromodomain"/>
    <property type="match status" value="1"/>
</dbReference>
<dbReference type="PROSITE" id="PS00633">
    <property type="entry name" value="BROMODOMAIN_1"/>
    <property type="match status" value="1"/>
</dbReference>
<feature type="region of interest" description="Disordered" evidence="3">
    <location>
        <begin position="619"/>
        <end position="748"/>
    </location>
</feature>
<dbReference type="OrthoDB" id="21449at2759"/>
<reference evidence="5 6" key="1">
    <citation type="journal article" date="2012" name="Science">
        <title>The Paleozoic origin of enzymatic lignin decomposition reconstructed from 31 fungal genomes.</title>
        <authorList>
            <person name="Floudas D."/>
            <person name="Binder M."/>
            <person name="Riley R."/>
            <person name="Barry K."/>
            <person name="Blanchette R.A."/>
            <person name="Henrissat B."/>
            <person name="Martinez A.T."/>
            <person name="Otillar R."/>
            <person name="Spatafora J.W."/>
            <person name="Yadav J.S."/>
            <person name="Aerts A."/>
            <person name="Benoit I."/>
            <person name="Boyd A."/>
            <person name="Carlson A."/>
            <person name="Copeland A."/>
            <person name="Coutinho P.M."/>
            <person name="de Vries R.P."/>
            <person name="Ferreira P."/>
            <person name="Findley K."/>
            <person name="Foster B."/>
            <person name="Gaskell J."/>
            <person name="Glotzer D."/>
            <person name="Gorecki P."/>
            <person name="Heitman J."/>
            <person name="Hesse C."/>
            <person name="Hori C."/>
            <person name="Igarashi K."/>
            <person name="Jurgens J.A."/>
            <person name="Kallen N."/>
            <person name="Kersten P."/>
            <person name="Kohler A."/>
            <person name="Kuees U."/>
            <person name="Kumar T.K.A."/>
            <person name="Kuo A."/>
            <person name="LaButti K."/>
            <person name="Larrondo L.F."/>
            <person name="Lindquist E."/>
            <person name="Ling A."/>
            <person name="Lombard V."/>
            <person name="Lucas S."/>
            <person name="Lundell T."/>
            <person name="Martin R."/>
            <person name="McLaughlin D.J."/>
            <person name="Morgenstern I."/>
            <person name="Morin E."/>
            <person name="Murat C."/>
            <person name="Nagy L.G."/>
            <person name="Nolan M."/>
            <person name="Ohm R.A."/>
            <person name="Patyshakuliyeva A."/>
            <person name="Rokas A."/>
            <person name="Ruiz-Duenas F.J."/>
            <person name="Sabat G."/>
            <person name="Salamov A."/>
            <person name="Samejima M."/>
            <person name="Schmutz J."/>
            <person name="Slot J.C."/>
            <person name="St John F."/>
            <person name="Stenlid J."/>
            <person name="Sun H."/>
            <person name="Sun S."/>
            <person name="Syed K."/>
            <person name="Tsang A."/>
            <person name="Wiebenga A."/>
            <person name="Young D."/>
            <person name="Pisabarro A."/>
            <person name="Eastwood D.C."/>
            <person name="Martin F."/>
            <person name="Cullen D."/>
            <person name="Grigoriev I.V."/>
            <person name="Hibbett D.S."/>
        </authorList>
    </citation>
    <scope>NUCLEOTIDE SEQUENCE [LARGE SCALE GENOMIC DNA]</scope>
    <source>
        <strain evidence="5 6">MD-104</strain>
    </source>
</reference>
<evidence type="ECO:0000313" key="5">
    <source>
        <dbReference type="EMBL" id="PCH35643.1"/>
    </source>
</evidence>
<dbReference type="GO" id="GO:0006357">
    <property type="term" value="P:regulation of transcription by RNA polymerase II"/>
    <property type="evidence" value="ECO:0007669"/>
    <property type="project" value="TreeGrafter"/>
</dbReference>
<dbReference type="SMART" id="SM00297">
    <property type="entry name" value="BROMO"/>
    <property type="match status" value="1"/>
</dbReference>
<keyword evidence="1 2" id="KW-0103">Bromodomain</keyword>
<gene>
    <name evidence="5" type="ORF">WOLCODRAFT_107620</name>
</gene>
<feature type="compositionally biased region" description="Low complexity" evidence="3">
    <location>
        <begin position="685"/>
        <end position="697"/>
    </location>
</feature>
<dbReference type="EMBL" id="KB467854">
    <property type="protein sequence ID" value="PCH35643.1"/>
    <property type="molecule type" value="Genomic_DNA"/>
</dbReference>
<dbReference type="AlphaFoldDB" id="A0A2H3J790"/>
<evidence type="ECO:0000259" key="4">
    <source>
        <dbReference type="PROSITE" id="PS50014"/>
    </source>
</evidence>
<feature type="compositionally biased region" description="Low complexity" evidence="3">
    <location>
        <begin position="736"/>
        <end position="748"/>
    </location>
</feature>
<dbReference type="GO" id="GO:0000124">
    <property type="term" value="C:SAGA complex"/>
    <property type="evidence" value="ECO:0007669"/>
    <property type="project" value="InterPro"/>
</dbReference>
<dbReference type="OMA" id="YRRSEAK"/>
<dbReference type="PANTHER" id="PTHR47343">
    <property type="entry name" value="TRANSCRIPTIONAL ACTIVATOR SPT7"/>
    <property type="match status" value="1"/>
</dbReference>
<dbReference type="CDD" id="cd22927">
    <property type="entry name" value="HFD_SPT7"/>
    <property type="match status" value="1"/>
</dbReference>
<feature type="region of interest" description="Disordered" evidence="3">
    <location>
        <begin position="146"/>
        <end position="172"/>
    </location>
</feature>
<dbReference type="InterPro" id="IPR018359">
    <property type="entry name" value="Bromodomain_CS"/>
</dbReference>
<sequence length="748" mass="80808">MVTMDNKDAEAFLKPVSRIEVPDYYDVIAHPMDLQTMLKKVKQKQYKSKKEFKDDLDLIWNNCYQYNAAEVHPPASRQIPADHTQNHPLRQCATRLRAKAERLLANITDYKERADPVIPLDIALNGAAPRPNGVALNGAGHARVRSPAAAKSPSPAKAIPITPAQKRARRDAPFAESPAIVRTPAGMAAFAELDQELGWRLDHPGDKAQSSVEKKLAAFVPVADDEADEARYVDGGEVGAKRKLNGIVDDRPRKRARTHPPADRDSVELWWDAVQSDELLGNGLPVLAQRTSSPVPLPAPITEPPRRKKKRKADKPAANTLLYHINNNIRTMRRVRTTHAKFAALSQNQNADDSTGTVLPADLPTGLDDAEDVLDERPWKAIGSGIEVGEEHADDCIHWMSSKILEHAGFQGTSKVSLDILAGVASEFLLNVGRTMRFLCDKYAQKMTPEEIILHTLFESGTTRIYELERYIKDDVLRYGGRLADLEKKLASAYREATTEEAWDDDALFANADDEEEDGQFVMGNFADSFGEDFLGLRELGIAAEFGLTSLTIPKKLLKGKGKQGHAEGPSSVKPSEPPPPFPPPPPFVPLDPSSVENQIGLLKPYYQQRLSALEASAAPPSALPGAPLAAGSADVPVPVPPDLPPSLPLPDDAPSPSHTKTGPLGQILKGAPTAAAAKKKPKGKTPAAPLAMMPAPSEGELPPTEFAAPSPMTMTESPKKGRPSAGSPKKKAGKAPEAVPPVVAASA</sequence>
<feature type="domain" description="Bromo" evidence="4">
    <location>
        <begin position="4"/>
        <end position="67"/>
    </location>
</feature>
<dbReference type="GO" id="GO:0046695">
    <property type="term" value="C:SLIK (SAGA-like) complex"/>
    <property type="evidence" value="ECO:0007669"/>
    <property type="project" value="InterPro"/>
</dbReference>
<dbReference type="Gene3D" id="1.20.920.10">
    <property type="entry name" value="Bromodomain-like"/>
    <property type="match status" value="1"/>
</dbReference>
<dbReference type="InterPro" id="IPR036427">
    <property type="entry name" value="Bromodomain-like_sf"/>
</dbReference>
<evidence type="ECO:0000256" key="2">
    <source>
        <dbReference type="PROSITE-ProRule" id="PRU00035"/>
    </source>
</evidence>
<protein>
    <recommendedName>
        <fullName evidence="4">Bromo domain-containing protein</fullName>
    </recommendedName>
</protein>
<dbReference type="GO" id="GO:0046982">
    <property type="term" value="F:protein heterodimerization activity"/>
    <property type="evidence" value="ECO:0007669"/>
    <property type="project" value="InterPro"/>
</dbReference>
<feature type="compositionally biased region" description="Low complexity" evidence="3">
    <location>
        <begin position="146"/>
        <end position="161"/>
    </location>
</feature>
<accession>A0A2H3J790</accession>
<feature type="region of interest" description="Disordered" evidence="3">
    <location>
        <begin position="288"/>
        <end position="317"/>
    </location>
</feature>
<feature type="compositionally biased region" description="Pro residues" evidence="3">
    <location>
        <begin position="576"/>
        <end position="590"/>
    </location>
</feature>
<organism evidence="5 6">
    <name type="scientific">Wolfiporia cocos (strain MD-104)</name>
    <name type="common">Brown rot fungus</name>
    <dbReference type="NCBI Taxonomy" id="742152"/>
    <lineage>
        <taxon>Eukaryota</taxon>
        <taxon>Fungi</taxon>
        <taxon>Dikarya</taxon>
        <taxon>Basidiomycota</taxon>
        <taxon>Agaricomycotina</taxon>
        <taxon>Agaricomycetes</taxon>
        <taxon>Polyporales</taxon>
        <taxon>Phaeolaceae</taxon>
        <taxon>Wolfiporia</taxon>
    </lineage>
</organism>
<dbReference type="InterPro" id="IPR001487">
    <property type="entry name" value="Bromodomain"/>
</dbReference>
<proteinExistence type="predicted"/>
<dbReference type="STRING" id="742152.A0A2H3J790"/>
<dbReference type="GO" id="GO:0005198">
    <property type="term" value="F:structural molecule activity"/>
    <property type="evidence" value="ECO:0007669"/>
    <property type="project" value="TreeGrafter"/>
</dbReference>
<dbReference type="InterPro" id="IPR009072">
    <property type="entry name" value="Histone-fold"/>
</dbReference>
<feature type="compositionally biased region" description="Pro residues" evidence="3">
    <location>
        <begin position="638"/>
        <end position="654"/>
    </location>
</feature>
<name>A0A2H3J790_WOLCO</name>
<dbReference type="InterPro" id="IPR037782">
    <property type="entry name" value="Spt7"/>
</dbReference>
<feature type="compositionally biased region" description="Low complexity" evidence="3">
    <location>
        <begin position="619"/>
        <end position="637"/>
    </location>
</feature>
<evidence type="ECO:0000256" key="3">
    <source>
        <dbReference type="SAM" id="MobiDB-lite"/>
    </source>
</evidence>